<sequence>MHIANNLYQEKLSNEVRYYEPENEVPVEACDGSGRLLPRCYGGNNIRGLLGAGAWVASPTEFLRFIASIDGRDNEKDIISQKSIAYMVNTNPSELPIGWSRTSQKGEWTRSGSLSGTSALIRYQKDGYSWIFVTNTSSWKGSRFPRQIDALIRTSLQKVSDWPERNLFSILELKSNSNSR</sequence>
<dbReference type="Gene3D" id="3.40.710.10">
    <property type="entry name" value="DD-peptidase/beta-lactamase superfamily"/>
    <property type="match status" value="1"/>
</dbReference>
<dbReference type="InterPro" id="IPR012338">
    <property type="entry name" value="Beta-lactam/transpept-like"/>
</dbReference>
<gene>
    <name evidence="1" type="ORF">SDC9_157886</name>
</gene>
<dbReference type="EMBL" id="VSSQ01056755">
    <property type="protein sequence ID" value="MPN10591.1"/>
    <property type="molecule type" value="Genomic_DNA"/>
</dbReference>
<proteinExistence type="predicted"/>
<evidence type="ECO:0000313" key="1">
    <source>
        <dbReference type="EMBL" id="MPN10591.1"/>
    </source>
</evidence>
<comment type="caution">
    <text evidence="1">The sequence shown here is derived from an EMBL/GenBank/DDBJ whole genome shotgun (WGS) entry which is preliminary data.</text>
</comment>
<protein>
    <recommendedName>
        <fullName evidence="2">Beta-lactamase-related domain-containing protein</fullName>
    </recommendedName>
</protein>
<name>A0A645F8G1_9ZZZZ</name>
<dbReference type="SUPFAM" id="SSF56601">
    <property type="entry name" value="beta-lactamase/transpeptidase-like"/>
    <property type="match status" value="1"/>
</dbReference>
<organism evidence="1">
    <name type="scientific">bioreactor metagenome</name>
    <dbReference type="NCBI Taxonomy" id="1076179"/>
    <lineage>
        <taxon>unclassified sequences</taxon>
        <taxon>metagenomes</taxon>
        <taxon>ecological metagenomes</taxon>
    </lineage>
</organism>
<evidence type="ECO:0008006" key="2">
    <source>
        <dbReference type="Google" id="ProtNLM"/>
    </source>
</evidence>
<accession>A0A645F8G1</accession>
<reference evidence="1" key="1">
    <citation type="submission" date="2019-08" db="EMBL/GenBank/DDBJ databases">
        <authorList>
            <person name="Kucharzyk K."/>
            <person name="Murdoch R.W."/>
            <person name="Higgins S."/>
            <person name="Loffler F."/>
        </authorList>
    </citation>
    <scope>NUCLEOTIDE SEQUENCE</scope>
</reference>
<dbReference type="AlphaFoldDB" id="A0A645F8G1"/>